<dbReference type="OMA" id="WKSVNHE"/>
<evidence type="ECO:0000313" key="1">
    <source>
        <dbReference type="EMBL" id="ERN05584.1"/>
    </source>
</evidence>
<proteinExistence type="predicted"/>
<accession>W1PD03</accession>
<name>W1PD03_AMBTC</name>
<dbReference type="Gramene" id="ERN05584">
    <property type="protein sequence ID" value="ERN05584"/>
    <property type="gene ID" value="AMTR_s00007p00268690"/>
</dbReference>
<dbReference type="Proteomes" id="UP000017836">
    <property type="component" value="Unassembled WGS sequence"/>
</dbReference>
<protein>
    <recommendedName>
        <fullName evidence="3">UspA domain-containing protein</fullName>
    </recommendedName>
</protein>
<reference evidence="2" key="1">
    <citation type="journal article" date="2013" name="Science">
        <title>The Amborella genome and the evolution of flowering plants.</title>
        <authorList>
            <consortium name="Amborella Genome Project"/>
        </authorList>
    </citation>
    <scope>NUCLEOTIDE SEQUENCE [LARGE SCALE GENOMIC DNA]</scope>
</reference>
<sequence length="56" mass="6461">MWKSVNHEKRDSEARNQLVAVAVDSDKSSQHALKWASDHLIGKGQLFILLHIHRKM</sequence>
<dbReference type="HOGENOM" id="CLU_3016923_0_0_1"/>
<dbReference type="EMBL" id="KI394011">
    <property type="protein sequence ID" value="ERN05584.1"/>
    <property type="molecule type" value="Genomic_DNA"/>
</dbReference>
<organism evidence="1 2">
    <name type="scientific">Amborella trichopoda</name>
    <dbReference type="NCBI Taxonomy" id="13333"/>
    <lineage>
        <taxon>Eukaryota</taxon>
        <taxon>Viridiplantae</taxon>
        <taxon>Streptophyta</taxon>
        <taxon>Embryophyta</taxon>
        <taxon>Tracheophyta</taxon>
        <taxon>Spermatophyta</taxon>
        <taxon>Magnoliopsida</taxon>
        <taxon>Amborellales</taxon>
        <taxon>Amborellaceae</taxon>
        <taxon>Amborella</taxon>
    </lineage>
</organism>
<evidence type="ECO:0000313" key="2">
    <source>
        <dbReference type="Proteomes" id="UP000017836"/>
    </source>
</evidence>
<dbReference type="AlphaFoldDB" id="W1PD03"/>
<keyword evidence="2" id="KW-1185">Reference proteome</keyword>
<evidence type="ECO:0008006" key="3">
    <source>
        <dbReference type="Google" id="ProtNLM"/>
    </source>
</evidence>
<gene>
    <name evidence="1" type="ORF">AMTR_s00007p00268690</name>
</gene>